<organism evidence="3 4">
    <name type="scientific">Hymenobacter saemangeumensis</name>
    <dbReference type="NCBI Taxonomy" id="1084522"/>
    <lineage>
        <taxon>Bacteria</taxon>
        <taxon>Pseudomonadati</taxon>
        <taxon>Bacteroidota</taxon>
        <taxon>Cytophagia</taxon>
        <taxon>Cytophagales</taxon>
        <taxon>Hymenobacteraceae</taxon>
        <taxon>Hymenobacter</taxon>
    </lineage>
</organism>
<dbReference type="Gene3D" id="2.40.160.130">
    <property type="entry name" value="Capsule assembly protein Wzi"/>
    <property type="match status" value="1"/>
</dbReference>
<accession>A0ABP8IQZ1</accession>
<evidence type="ECO:0000313" key="3">
    <source>
        <dbReference type="EMBL" id="GAA4365213.1"/>
    </source>
</evidence>
<evidence type="ECO:0008006" key="5">
    <source>
        <dbReference type="Google" id="ProtNLM"/>
    </source>
</evidence>
<dbReference type="Proteomes" id="UP001501153">
    <property type="component" value="Unassembled WGS sequence"/>
</dbReference>
<evidence type="ECO:0000313" key="4">
    <source>
        <dbReference type="Proteomes" id="UP001501153"/>
    </source>
</evidence>
<comment type="caution">
    <text evidence="3">The sequence shown here is derived from an EMBL/GenBank/DDBJ whole genome shotgun (WGS) entry which is preliminary data.</text>
</comment>
<feature type="signal peptide" evidence="2">
    <location>
        <begin position="1"/>
        <end position="19"/>
    </location>
</feature>
<gene>
    <name evidence="3" type="ORF">GCM10023185_35340</name>
</gene>
<evidence type="ECO:0000256" key="1">
    <source>
        <dbReference type="SAM" id="MobiDB-lite"/>
    </source>
</evidence>
<dbReference type="InterPro" id="IPR038636">
    <property type="entry name" value="Wzi_sf"/>
</dbReference>
<dbReference type="InterPro" id="IPR026950">
    <property type="entry name" value="Caps_assemb_Wzi"/>
</dbReference>
<dbReference type="Pfam" id="PF14052">
    <property type="entry name" value="Caps_assemb_Wzi"/>
    <property type="match status" value="1"/>
</dbReference>
<dbReference type="RefSeq" id="WP_345237439.1">
    <property type="nucleotide sequence ID" value="NZ_BAABGZ010000073.1"/>
</dbReference>
<proteinExistence type="predicted"/>
<protein>
    <recommendedName>
        <fullName evidence="5">Capsule assembly Wzi family protein</fullName>
    </recommendedName>
</protein>
<sequence>MKKLLFLSLSALLAAPVAAQTLPDTSTPVPLPPPMPQPSTVPPPMQPTPVVASPPEAPENRVAATQGATYVPLDADTYRLIDRYAIKYGPDSLNDPHTSVRPYSRAAVARLGERMQAGGGASAAPLSRADMFNAEYLLRDNWANSAQGAALNASNKPLLKYFYRNQTDLYHVQTKDFTLRVNPVLLFQGGRDNDISGLRYVNTRGVQVEGTVDQRLGFYTFLTDNQQAVPFYVQNRIVRDTIVPHEGYWKFFKTIGGSQYDFFSARGYVTYAALKHVNVQLGHDRNFIGNGYRSLILSDYSTPYFFLKLNTRVWKLNYQNLYTELTARRVPGLDTKYPKKYMALHHLSLDVTPTLNIGVFESEVFGGSKRGFEMQYLNPIIFYRAIEQQLGSADNAILGLDFKWNIKRTAQLYGQLVLDEFKLSEMRAGNGWWGNKQAFQLGAKYIDVAGIRNLDLQLEYNYIRPFTYQHSNAYTSYTHFNQPLAHPLGANLTELVGVLSYQPLPRLTLVGKAFYTVQGLDFYDTRGNFQNYGSNPLVSYDILPLNPDGQPRFYGYKTGDGLKSRLLHADFTATYQPRLNLFVDAKLIARQQSIEGGVPSYYGATSGNEIFASLALRWNIAQRLHGF</sequence>
<name>A0ABP8IQZ1_9BACT</name>
<dbReference type="EMBL" id="BAABGZ010000073">
    <property type="protein sequence ID" value="GAA4365213.1"/>
    <property type="molecule type" value="Genomic_DNA"/>
</dbReference>
<keyword evidence="4" id="KW-1185">Reference proteome</keyword>
<feature type="region of interest" description="Disordered" evidence="1">
    <location>
        <begin position="22"/>
        <end position="57"/>
    </location>
</feature>
<feature type="chain" id="PRO_5045903229" description="Capsule assembly Wzi family protein" evidence="2">
    <location>
        <begin position="20"/>
        <end position="627"/>
    </location>
</feature>
<evidence type="ECO:0000256" key="2">
    <source>
        <dbReference type="SAM" id="SignalP"/>
    </source>
</evidence>
<keyword evidence="2" id="KW-0732">Signal</keyword>
<feature type="compositionally biased region" description="Pro residues" evidence="1">
    <location>
        <begin position="29"/>
        <end position="47"/>
    </location>
</feature>
<reference evidence="4" key="1">
    <citation type="journal article" date="2019" name="Int. J. Syst. Evol. Microbiol.">
        <title>The Global Catalogue of Microorganisms (GCM) 10K type strain sequencing project: providing services to taxonomists for standard genome sequencing and annotation.</title>
        <authorList>
            <consortium name="The Broad Institute Genomics Platform"/>
            <consortium name="The Broad Institute Genome Sequencing Center for Infectious Disease"/>
            <person name="Wu L."/>
            <person name="Ma J."/>
        </authorList>
    </citation>
    <scope>NUCLEOTIDE SEQUENCE [LARGE SCALE GENOMIC DNA]</scope>
    <source>
        <strain evidence="4">JCM 17923</strain>
    </source>
</reference>